<keyword evidence="7" id="KW-0032">Aminotransferase</keyword>
<comment type="cofactor">
    <cofactor evidence="1">
        <name>pyridoxal 5'-phosphate</name>
        <dbReference type="ChEBI" id="CHEBI:597326"/>
    </cofactor>
</comment>
<evidence type="ECO:0000256" key="5">
    <source>
        <dbReference type="ARBA" id="ARBA00037974"/>
    </source>
</evidence>
<evidence type="ECO:0000313" key="8">
    <source>
        <dbReference type="Proteomes" id="UP000823863"/>
    </source>
</evidence>
<reference evidence="7" key="2">
    <citation type="submission" date="2021-04" db="EMBL/GenBank/DDBJ databases">
        <authorList>
            <person name="Gilroy R."/>
        </authorList>
    </citation>
    <scope>NUCLEOTIDE SEQUENCE</scope>
    <source>
        <strain evidence="7">CHK198-12963</strain>
    </source>
</reference>
<organism evidence="7 8">
    <name type="scientific">Candidatus Enterocloster excrementigallinarum</name>
    <dbReference type="NCBI Taxonomy" id="2838558"/>
    <lineage>
        <taxon>Bacteria</taxon>
        <taxon>Bacillati</taxon>
        <taxon>Bacillota</taxon>
        <taxon>Clostridia</taxon>
        <taxon>Lachnospirales</taxon>
        <taxon>Lachnospiraceae</taxon>
        <taxon>Enterocloster</taxon>
    </lineage>
</organism>
<protein>
    <recommendedName>
        <fullName evidence="2">cysteine-S-conjugate beta-lyase</fullName>
        <ecNumber evidence="2">4.4.1.13</ecNumber>
    </recommendedName>
</protein>
<dbReference type="Pfam" id="PF00155">
    <property type="entry name" value="Aminotran_1_2"/>
    <property type="match status" value="1"/>
</dbReference>
<sequence length="399" mass="46205">MYDFDQKLDRSKLHTMKWEYEQGRKRNPDLLCFGTAEMDFQAAPPILKAFQQVVDNGHFGYPYKREDYYQAVIGYFKRHCQFEIKKEWIANSVAIYPSFQSLIEGLSDPGDEVIFQTPVHFIFADIVRSLKRVPVENPLKETDGTYKMDFEDLKRKITPKTKLFLLCNPHNPVGRAWTADELRALMEICIQHHILVISDEVYFGLVYPNKQYTPLASVSREASLNSVTCISPSKSYNLTGIKHSLVITENTEIMEKYKAELHKNNEFFGESIFGHAAVTAAFGECDQWSRELMEYIEGNYQLVRSFMSQHIPQVRVFSPEATYFLWMDFRFLGMSDEELTTFFEDDAQVEVSQGYSLGTGGSGFVRLNLATQRSILSQGLERIRKAYERHIAENRRTES</sequence>
<keyword evidence="4" id="KW-0456">Lyase</keyword>
<dbReference type="GO" id="GO:0008483">
    <property type="term" value="F:transaminase activity"/>
    <property type="evidence" value="ECO:0007669"/>
    <property type="project" value="UniProtKB-KW"/>
</dbReference>
<dbReference type="GO" id="GO:0030170">
    <property type="term" value="F:pyridoxal phosphate binding"/>
    <property type="evidence" value="ECO:0007669"/>
    <property type="project" value="InterPro"/>
</dbReference>
<dbReference type="InterPro" id="IPR015422">
    <property type="entry name" value="PyrdxlP-dep_Trfase_small"/>
</dbReference>
<dbReference type="InterPro" id="IPR004839">
    <property type="entry name" value="Aminotransferase_I/II_large"/>
</dbReference>
<reference evidence="7" key="1">
    <citation type="journal article" date="2021" name="PeerJ">
        <title>Extensive microbial diversity within the chicken gut microbiome revealed by metagenomics and culture.</title>
        <authorList>
            <person name="Gilroy R."/>
            <person name="Ravi A."/>
            <person name="Getino M."/>
            <person name="Pursley I."/>
            <person name="Horton D.L."/>
            <person name="Alikhan N.F."/>
            <person name="Baker D."/>
            <person name="Gharbi K."/>
            <person name="Hall N."/>
            <person name="Watson M."/>
            <person name="Adriaenssens E.M."/>
            <person name="Foster-Nyarko E."/>
            <person name="Jarju S."/>
            <person name="Secka A."/>
            <person name="Antonio M."/>
            <person name="Oren A."/>
            <person name="Chaudhuri R.R."/>
            <person name="La Ragione R."/>
            <person name="Hildebrand F."/>
            <person name="Pallen M.J."/>
        </authorList>
    </citation>
    <scope>NUCLEOTIDE SEQUENCE</scope>
    <source>
        <strain evidence="7">CHK198-12963</strain>
    </source>
</reference>
<evidence type="ECO:0000256" key="1">
    <source>
        <dbReference type="ARBA" id="ARBA00001933"/>
    </source>
</evidence>
<evidence type="ECO:0000256" key="2">
    <source>
        <dbReference type="ARBA" id="ARBA00012224"/>
    </source>
</evidence>
<comment type="similarity">
    <text evidence="5">Belongs to the class-II pyridoxal-phosphate-dependent aminotransferase family. MalY/PatB cystathionine beta-lyase subfamily.</text>
</comment>
<dbReference type="Gene3D" id="3.40.640.10">
    <property type="entry name" value="Type I PLP-dependent aspartate aminotransferase-like (Major domain)"/>
    <property type="match status" value="1"/>
</dbReference>
<dbReference type="EC" id="4.4.1.13" evidence="2"/>
<dbReference type="InterPro" id="IPR015424">
    <property type="entry name" value="PyrdxlP-dep_Trfase"/>
</dbReference>
<dbReference type="CDD" id="cd00609">
    <property type="entry name" value="AAT_like"/>
    <property type="match status" value="1"/>
</dbReference>
<dbReference type="AlphaFoldDB" id="A0A9D2TEE0"/>
<proteinExistence type="inferred from homology"/>
<evidence type="ECO:0000259" key="6">
    <source>
        <dbReference type="Pfam" id="PF00155"/>
    </source>
</evidence>
<dbReference type="InterPro" id="IPR051798">
    <property type="entry name" value="Class-II_PLP-Dep_Aminotrans"/>
</dbReference>
<dbReference type="InterPro" id="IPR027619">
    <property type="entry name" value="C-S_lyase_PatB-like"/>
</dbReference>
<name>A0A9D2TEE0_9FIRM</name>
<comment type="caution">
    <text evidence="7">The sequence shown here is derived from an EMBL/GenBank/DDBJ whole genome shotgun (WGS) entry which is preliminary data.</text>
</comment>
<dbReference type="Proteomes" id="UP000823863">
    <property type="component" value="Unassembled WGS sequence"/>
</dbReference>
<accession>A0A9D2TEE0</accession>
<feature type="domain" description="Aminotransferase class I/classII large" evidence="6">
    <location>
        <begin position="33"/>
        <end position="382"/>
    </location>
</feature>
<dbReference type="EMBL" id="DWWB01000007">
    <property type="protein sequence ID" value="HJC65472.1"/>
    <property type="molecule type" value="Genomic_DNA"/>
</dbReference>
<keyword evidence="3" id="KW-0663">Pyridoxal phosphate</keyword>
<evidence type="ECO:0000256" key="4">
    <source>
        <dbReference type="ARBA" id="ARBA00023239"/>
    </source>
</evidence>
<keyword evidence="7" id="KW-0808">Transferase</keyword>
<evidence type="ECO:0000313" key="7">
    <source>
        <dbReference type="EMBL" id="HJC65472.1"/>
    </source>
</evidence>
<dbReference type="InterPro" id="IPR015421">
    <property type="entry name" value="PyrdxlP-dep_Trfase_major"/>
</dbReference>
<gene>
    <name evidence="7" type="ORF">H9931_01965</name>
</gene>
<dbReference type="Gene3D" id="3.90.1150.10">
    <property type="entry name" value="Aspartate Aminotransferase, domain 1"/>
    <property type="match status" value="1"/>
</dbReference>
<dbReference type="GO" id="GO:0047804">
    <property type="term" value="F:cysteine-S-conjugate beta-lyase activity"/>
    <property type="evidence" value="ECO:0007669"/>
    <property type="project" value="UniProtKB-EC"/>
</dbReference>
<dbReference type="SUPFAM" id="SSF53383">
    <property type="entry name" value="PLP-dependent transferases"/>
    <property type="match status" value="1"/>
</dbReference>
<dbReference type="PANTHER" id="PTHR43525:SF1">
    <property type="entry name" value="PROTEIN MALY"/>
    <property type="match status" value="1"/>
</dbReference>
<dbReference type="NCBIfam" id="TIGR04350">
    <property type="entry name" value="C_S_lyase_PatB"/>
    <property type="match status" value="1"/>
</dbReference>
<evidence type="ECO:0000256" key="3">
    <source>
        <dbReference type="ARBA" id="ARBA00022898"/>
    </source>
</evidence>
<dbReference type="PANTHER" id="PTHR43525">
    <property type="entry name" value="PROTEIN MALY"/>
    <property type="match status" value="1"/>
</dbReference>